<comment type="caution">
    <text evidence="2">The sequence shown here is derived from an EMBL/GenBank/DDBJ whole genome shotgun (WGS) entry which is preliminary data.</text>
</comment>
<feature type="transmembrane region" description="Helical" evidence="1">
    <location>
        <begin position="86"/>
        <end position="109"/>
    </location>
</feature>
<evidence type="ECO:0008006" key="4">
    <source>
        <dbReference type="Google" id="ProtNLM"/>
    </source>
</evidence>
<evidence type="ECO:0000256" key="1">
    <source>
        <dbReference type="SAM" id="Phobius"/>
    </source>
</evidence>
<evidence type="ECO:0000313" key="2">
    <source>
        <dbReference type="EMBL" id="MBC5634410.1"/>
    </source>
</evidence>
<protein>
    <recommendedName>
        <fullName evidence="4">Zf-HC2 domain-containing protein</fullName>
    </recommendedName>
</protein>
<reference evidence="2 3" key="1">
    <citation type="submission" date="2020-08" db="EMBL/GenBank/DDBJ databases">
        <title>Genome public.</title>
        <authorList>
            <person name="Liu C."/>
            <person name="Sun Q."/>
        </authorList>
    </citation>
    <scope>NUCLEOTIDE SEQUENCE [LARGE SCALE GENOMIC DNA]</scope>
    <source>
        <strain evidence="2 3">NSJ-79</strain>
    </source>
</reference>
<organism evidence="2 3">
    <name type="scientific">Parabacteroides hominis</name>
    <dbReference type="NCBI Taxonomy" id="2763057"/>
    <lineage>
        <taxon>Bacteria</taxon>
        <taxon>Pseudomonadati</taxon>
        <taxon>Bacteroidota</taxon>
        <taxon>Bacteroidia</taxon>
        <taxon>Bacteroidales</taxon>
        <taxon>Tannerellaceae</taxon>
        <taxon>Parabacteroides</taxon>
    </lineage>
</organism>
<sequence>MEKRNLHMIEELLERYFEGETSAAEEKLIRAFFASGEVPEHLAAYAPLFAYFDEEIGRNAEARGDKPDLESEPVSVPLRPENRKRAALYILSGVAACVLALLSLTRLLYPADPCFCSDNYVVINGRCYTDIHKVRSLAIEALQEVATPADDYFPEMDKDEADRRIIDNQLKELGSLFSEDE</sequence>
<keyword evidence="3" id="KW-1185">Reference proteome</keyword>
<dbReference type="EMBL" id="JACOOJ010000037">
    <property type="protein sequence ID" value="MBC5634410.1"/>
    <property type="molecule type" value="Genomic_DNA"/>
</dbReference>
<keyword evidence="1" id="KW-0812">Transmembrane</keyword>
<dbReference type="RefSeq" id="WP_186931021.1">
    <property type="nucleotide sequence ID" value="NZ_JACOOJ010000037.1"/>
</dbReference>
<name>A0ABR7DSI9_9BACT</name>
<keyword evidence="1" id="KW-0472">Membrane</keyword>
<accession>A0ABR7DSI9</accession>
<evidence type="ECO:0000313" key="3">
    <source>
        <dbReference type="Proteomes" id="UP000651475"/>
    </source>
</evidence>
<proteinExistence type="predicted"/>
<dbReference type="Proteomes" id="UP000651475">
    <property type="component" value="Unassembled WGS sequence"/>
</dbReference>
<gene>
    <name evidence="2" type="ORF">H8S65_16830</name>
</gene>
<keyword evidence="1" id="KW-1133">Transmembrane helix</keyword>